<reference evidence="1 2" key="1">
    <citation type="journal article" date="2015" name="Appl. Environ. Microbiol.">
        <title>Aerobic and Anaerobic Thiosulfate Oxidation by a Cold-Adapted, Subglacial Chemoautotroph.</title>
        <authorList>
            <person name="Harrold Z.R."/>
            <person name="Skidmore M.L."/>
            <person name="Hamilton T.L."/>
            <person name="Desch L."/>
            <person name="Amada K."/>
            <person name="van Gelder W."/>
            <person name="Glover K."/>
            <person name="Roden E.E."/>
            <person name="Boyd E.S."/>
        </authorList>
    </citation>
    <scope>NUCLEOTIDE SEQUENCE [LARGE SCALE GENOMIC DNA]</scope>
    <source>
        <strain evidence="1 2">RG</strain>
    </source>
</reference>
<evidence type="ECO:0000313" key="2">
    <source>
        <dbReference type="Proteomes" id="UP000064243"/>
    </source>
</evidence>
<dbReference type="PATRIC" id="fig|36861.3.peg.586"/>
<keyword evidence="2" id="KW-1185">Reference proteome</keyword>
<dbReference type="STRING" id="1123392.GCA_000376425_00757"/>
<protein>
    <submittedName>
        <fullName evidence="1">Uncharacterized protein</fullName>
    </submittedName>
</protein>
<gene>
    <name evidence="1" type="ORF">ABW22_05620</name>
</gene>
<dbReference type="Proteomes" id="UP000064243">
    <property type="component" value="Unassembled WGS sequence"/>
</dbReference>
<dbReference type="AlphaFoldDB" id="A0A106BQQ9"/>
<name>A0A106BQQ9_THIDE</name>
<proteinExistence type="predicted"/>
<evidence type="ECO:0000313" key="1">
    <source>
        <dbReference type="EMBL" id="KVW96907.1"/>
    </source>
</evidence>
<dbReference type="EMBL" id="LDUG01000018">
    <property type="protein sequence ID" value="KVW96907.1"/>
    <property type="molecule type" value="Genomic_DNA"/>
</dbReference>
<dbReference type="OrthoDB" id="8563656at2"/>
<organism evidence="1 2">
    <name type="scientific">Thiobacillus denitrificans</name>
    <dbReference type="NCBI Taxonomy" id="36861"/>
    <lineage>
        <taxon>Bacteria</taxon>
        <taxon>Pseudomonadati</taxon>
        <taxon>Pseudomonadota</taxon>
        <taxon>Betaproteobacteria</taxon>
        <taxon>Nitrosomonadales</taxon>
        <taxon>Thiobacillaceae</taxon>
        <taxon>Thiobacillus</taxon>
    </lineage>
</organism>
<accession>A0A106BQQ9</accession>
<sequence>MIELEPGNTLDISLKEDAQGRDRVEVTLQSPGCSLNLTPHQARVLATELIMAVNRAEVRSNLKHSQNVVRDAPPAEHRRGLFNQAFAK</sequence>
<comment type="caution">
    <text evidence="1">The sequence shown here is derived from an EMBL/GenBank/DDBJ whole genome shotgun (WGS) entry which is preliminary data.</text>
</comment>
<dbReference type="RefSeq" id="WP_059753005.1">
    <property type="nucleotide sequence ID" value="NZ_LDUG01000018.1"/>
</dbReference>